<feature type="non-terminal residue" evidence="2">
    <location>
        <position position="1"/>
    </location>
</feature>
<sequence length="143" mass="16747">GTKLSYDENLIPKLTNDHLELLALYTSCAQAYEKKDYPKLNQLLKQLKSRLTSHLLLENVCFYLYVSHYYQEDEDTRILINSFRREMEEIGKVAFKFLTKYSASDAVYYAEFKKDFDMIGTVLTNRISEEESGLYMLYVPPPG</sequence>
<organism evidence="2">
    <name type="scientific">hydrothermal vent metagenome</name>
    <dbReference type="NCBI Taxonomy" id="652676"/>
    <lineage>
        <taxon>unclassified sequences</taxon>
        <taxon>metagenomes</taxon>
        <taxon>ecological metagenomes</taxon>
    </lineage>
</organism>
<dbReference type="Pfam" id="PF01814">
    <property type="entry name" value="Hemerythrin"/>
    <property type="match status" value="1"/>
</dbReference>
<dbReference type="AlphaFoldDB" id="A0A3B0ZBJ9"/>
<protein>
    <recommendedName>
        <fullName evidence="1">Hemerythrin-like domain-containing protein</fullName>
    </recommendedName>
</protein>
<name>A0A3B0ZBJ9_9ZZZZ</name>
<dbReference type="InterPro" id="IPR012312">
    <property type="entry name" value="Hemerythrin-like"/>
</dbReference>
<dbReference type="Gene3D" id="1.20.120.1370">
    <property type="entry name" value="Regulator of RNA polymerase sigma(70) subunit, domain 4"/>
    <property type="match status" value="1"/>
</dbReference>
<accession>A0A3B0ZBJ9</accession>
<evidence type="ECO:0000259" key="1">
    <source>
        <dbReference type="Pfam" id="PF01814"/>
    </source>
</evidence>
<reference evidence="2" key="1">
    <citation type="submission" date="2018-06" db="EMBL/GenBank/DDBJ databases">
        <authorList>
            <person name="Zhirakovskaya E."/>
        </authorList>
    </citation>
    <scope>NUCLEOTIDE SEQUENCE</scope>
</reference>
<feature type="domain" description="Hemerythrin-like" evidence="1">
    <location>
        <begin position="11"/>
        <end position="137"/>
    </location>
</feature>
<gene>
    <name evidence="2" type="ORF">MNBD_GAMMA18-2011</name>
</gene>
<proteinExistence type="predicted"/>
<dbReference type="EMBL" id="UOFP01000136">
    <property type="protein sequence ID" value="VAW86370.1"/>
    <property type="molecule type" value="Genomic_DNA"/>
</dbReference>
<dbReference type="InterPro" id="IPR038309">
    <property type="entry name" value="Rsd/AlgQ_sf"/>
</dbReference>
<evidence type="ECO:0000313" key="2">
    <source>
        <dbReference type="EMBL" id="VAW86370.1"/>
    </source>
</evidence>